<evidence type="ECO:0000256" key="1">
    <source>
        <dbReference type="SAM" id="Phobius"/>
    </source>
</evidence>
<accession>A0ABS9NMT8</accession>
<gene>
    <name evidence="2" type="ORF">MB824_06320</name>
</gene>
<dbReference type="RefSeq" id="WP_238747000.1">
    <property type="nucleotide sequence ID" value="NZ_JAKOOW010000024.1"/>
</dbReference>
<protein>
    <submittedName>
        <fullName evidence="2">Transposase</fullName>
    </submittedName>
</protein>
<keyword evidence="1" id="KW-0472">Membrane</keyword>
<reference evidence="2 3" key="1">
    <citation type="submission" date="2022-02" db="EMBL/GenBank/DDBJ databases">
        <title>Genome sequence data of Kingella unionensis sp. nov. strain CICC 24913 (CCUG 75125).</title>
        <authorList>
            <person name="Xiao M."/>
        </authorList>
    </citation>
    <scope>NUCLEOTIDE SEQUENCE [LARGE SCALE GENOMIC DNA]</scope>
    <source>
        <strain evidence="2 3">CICC 24913</strain>
    </source>
</reference>
<comment type="caution">
    <text evidence="2">The sequence shown here is derived from an EMBL/GenBank/DDBJ whole genome shotgun (WGS) entry which is preliminary data.</text>
</comment>
<dbReference type="EMBL" id="JAKOOW010000024">
    <property type="protein sequence ID" value="MCG6504105.1"/>
    <property type="molecule type" value="Genomic_DNA"/>
</dbReference>
<keyword evidence="1" id="KW-0812">Transmembrane</keyword>
<proteinExistence type="predicted"/>
<dbReference type="Proteomes" id="UP001298424">
    <property type="component" value="Unassembled WGS sequence"/>
</dbReference>
<evidence type="ECO:0000313" key="3">
    <source>
        <dbReference type="Proteomes" id="UP001298424"/>
    </source>
</evidence>
<sequence>MMDSEKTTHTSNERAAEIELLREQTRLVEAQTQLEKVRAASRTTLIATIGVLLAILFGLGFVLLMARG</sequence>
<feature type="transmembrane region" description="Helical" evidence="1">
    <location>
        <begin position="45"/>
        <end position="66"/>
    </location>
</feature>
<keyword evidence="3" id="KW-1185">Reference proteome</keyword>
<organism evidence="2 3">
    <name type="scientific">Kingella pumchi</name>
    <dbReference type="NCBI Taxonomy" id="2779506"/>
    <lineage>
        <taxon>Bacteria</taxon>
        <taxon>Pseudomonadati</taxon>
        <taxon>Pseudomonadota</taxon>
        <taxon>Betaproteobacteria</taxon>
        <taxon>Neisseriales</taxon>
        <taxon>Neisseriaceae</taxon>
        <taxon>Kingella</taxon>
    </lineage>
</organism>
<evidence type="ECO:0000313" key="2">
    <source>
        <dbReference type="EMBL" id="MCG6504105.1"/>
    </source>
</evidence>
<keyword evidence="1" id="KW-1133">Transmembrane helix</keyword>
<name>A0ABS9NMT8_9NEIS</name>